<gene>
    <name evidence="3" type="ORF">PCL_00235</name>
    <name evidence="2" type="ORF">Purlil1_13064</name>
</gene>
<reference evidence="3" key="1">
    <citation type="submission" date="2015-05" db="EMBL/GenBank/DDBJ databases">
        <authorList>
            <person name="Wang D.B."/>
            <person name="Wang M."/>
        </authorList>
    </citation>
    <scope>NUCLEOTIDE SEQUENCE</scope>
    <source>
        <strain evidence="3">36-1</strain>
    </source>
</reference>
<comment type="caution">
    <text evidence="3">The sequence shown here is derived from an EMBL/GenBank/DDBJ whole genome shotgun (WGS) entry which is preliminary data.</text>
</comment>
<evidence type="ECO:0000313" key="5">
    <source>
        <dbReference type="Proteomes" id="UP001287286"/>
    </source>
</evidence>
<evidence type="ECO:0000313" key="2">
    <source>
        <dbReference type="EMBL" id="KAK4073320.1"/>
    </source>
</evidence>
<proteinExistence type="predicted"/>
<dbReference type="EMBL" id="JAWRVI010000162">
    <property type="protein sequence ID" value="KAK4073320.1"/>
    <property type="molecule type" value="Genomic_DNA"/>
</dbReference>
<feature type="compositionally biased region" description="Polar residues" evidence="1">
    <location>
        <begin position="227"/>
        <end position="241"/>
    </location>
</feature>
<name>A0A2U3E6E6_PURLI</name>
<feature type="region of interest" description="Disordered" evidence="1">
    <location>
        <begin position="318"/>
        <end position="367"/>
    </location>
</feature>
<sequence length="367" mass="39194">MTEDGRRQAAQSAPYPEFEIHAHGQGPSPPCWPSCTSQGSEQGSASAWNPWLPGGPQKPPCLARLRNAADCLDARPSRQPPPHPSRPWPDLALRQVCCALRTVRRPRPVLGGKVAVEAALGARSPADGPWTVLPAASLETHTVNAGARARSEFPVHWIGSSKFALAATWTRGPTQTPARPPVPRLPFRLAVSNCLFGQSTTNYLPACRLKPEPAGQKRNTDAHSAHASGTSLRSLAGSRQPSLCALEPSPPHRGAASPSRQPRNACWLARAALPMLIGHDDSWPSSHIEKTLRPIRRARWPRENTTFCPLPVQSCPSSSPVTDHASQSVPPAGIEGPARAGPGVVASSALQPLAPHPFPVFTKAERP</sequence>
<feature type="region of interest" description="Disordered" evidence="1">
    <location>
        <begin position="1"/>
        <end position="60"/>
    </location>
</feature>
<evidence type="ECO:0000313" key="3">
    <source>
        <dbReference type="EMBL" id="PWI70091.1"/>
    </source>
</evidence>
<evidence type="ECO:0000313" key="4">
    <source>
        <dbReference type="Proteomes" id="UP000245956"/>
    </source>
</evidence>
<dbReference type="Proteomes" id="UP000245956">
    <property type="component" value="Unassembled WGS sequence"/>
</dbReference>
<keyword evidence="5" id="KW-1185">Reference proteome</keyword>
<feature type="compositionally biased region" description="Polar residues" evidence="1">
    <location>
        <begin position="318"/>
        <end position="329"/>
    </location>
</feature>
<reference evidence="3 4" key="2">
    <citation type="journal article" date="2016" name="Front. Microbiol.">
        <title>Genome and transcriptome sequences reveal the specific parasitism of the nematophagous Purpureocillium lilacinum 36-1.</title>
        <authorList>
            <person name="Xie J."/>
            <person name="Li S."/>
            <person name="Mo C."/>
            <person name="Xiao X."/>
            <person name="Peng D."/>
            <person name="Wang G."/>
            <person name="Xiao Y."/>
        </authorList>
    </citation>
    <scope>NUCLEOTIDE SEQUENCE [LARGE SCALE GENOMIC DNA]</scope>
    <source>
        <strain evidence="3 4">36-1</strain>
    </source>
</reference>
<feature type="region of interest" description="Disordered" evidence="1">
    <location>
        <begin position="210"/>
        <end position="261"/>
    </location>
</feature>
<dbReference type="Proteomes" id="UP001287286">
    <property type="component" value="Unassembled WGS sequence"/>
</dbReference>
<organism evidence="3 4">
    <name type="scientific">Purpureocillium lilacinum</name>
    <name type="common">Paecilomyces lilacinus</name>
    <dbReference type="NCBI Taxonomy" id="33203"/>
    <lineage>
        <taxon>Eukaryota</taxon>
        <taxon>Fungi</taxon>
        <taxon>Dikarya</taxon>
        <taxon>Ascomycota</taxon>
        <taxon>Pezizomycotina</taxon>
        <taxon>Sordariomycetes</taxon>
        <taxon>Hypocreomycetidae</taxon>
        <taxon>Hypocreales</taxon>
        <taxon>Ophiocordycipitaceae</taxon>
        <taxon>Purpureocillium</taxon>
    </lineage>
</organism>
<dbReference type="AlphaFoldDB" id="A0A2U3E6E6"/>
<reference evidence="2 5" key="4">
    <citation type="journal article" date="2024" name="Microbiol. Resour. Announc.">
        <title>Genome annotations for the ascomycete fungi Trichoderma harzianum, Trichoderma aggressivum, and Purpureocillium lilacinum.</title>
        <authorList>
            <person name="Beijen E.P.W."/>
            <person name="Ohm R.A."/>
        </authorList>
    </citation>
    <scope>NUCLEOTIDE SEQUENCE [LARGE SCALE GENOMIC DNA]</scope>
    <source>
        <strain evidence="2 5">CBS 150709</strain>
    </source>
</reference>
<reference evidence="2" key="3">
    <citation type="submission" date="2023-11" db="EMBL/GenBank/DDBJ databases">
        <authorList>
            <person name="Beijen E."/>
            <person name="Ohm R.A."/>
        </authorList>
    </citation>
    <scope>NUCLEOTIDE SEQUENCE</scope>
    <source>
        <strain evidence="2">CBS 150709</strain>
    </source>
</reference>
<accession>A0A2U3E6E6</accession>
<evidence type="ECO:0000256" key="1">
    <source>
        <dbReference type="SAM" id="MobiDB-lite"/>
    </source>
</evidence>
<protein>
    <submittedName>
        <fullName evidence="3">Uncharacterized protein</fullName>
    </submittedName>
</protein>
<dbReference type="EMBL" id="LCWV01000010">
    <property type="protein sequence ID" value="PWI70091.1"/>
    <property type="molecule type" value="Genomic_DNA"/>
</dbReference>
<feature type="compositionally biased region" description="Polar residues" evidence="1">
    <location>
        <begin position="34"/>
        <end position="47"/>
    </location>
</feature>